<dbReference type="AlphaFoldDB" id="A0AAV9CU18"/>
<keyword evidence="2" id="KW-1185">Reference proteome</keyword>
<dbReference type="Proteomes" id="UP001180020">
    <property type="component" value="Unassembled WGS sequence"/>
</dbReference>
<proteinExistence type="predicted"/>
<name>A0AAV9CU18_ACOCL</name>
<evidence type="ECO:0000313" key="2">
    <source>
        <dbReference type="Proteomes" id="UP001180020"/>
    </source>
</evidence>
<evidence type="ECO:0000313" key="1">
    <source>
        <dbReference type="EMBL" id="KAK1292377.1"/>
    </source>
</evidence>
<gene>
    <name evidence="1" type="ORF">QJS10_CPB17g01229</name>
</gene>
<comment type="caution">
    <text evidence="1">The sequence shown here is derived from an EMBL/GenBank/DDBJ whole genome shotgun (WGS) entry which is preliminary data.</text>
</comment>
<dbReference type="EMBL" id="JAUJYO010000017">
    <property type="protein sequence ID" value="KAK1292377.1"/>
    <property type="molecule type" value="Genomic_DNA"/>
</dbReference>
<reference evidence="1" key="1">
    <citation type="journal article" date="2023" name="Nat. Commun.">
        <title>Diploid and tetraploid genomes of Acorus and the evolution of monocots.</title>
        <authorList>
            <person name="Ma L."/>
            <person name="Liu K.W."/>
            <person name="Li Z."/>
            <person name="Hsiao Y.Y."/>
            <person name="Qi Y."/>
            <person name="Fu T."/>
            <person name="Tang G.D."/>
            <person name="Zhang D."/>
            <person name="Sun W.H."/>
            <person name="Liu D.K."/>
            <person name="Li Y."/>
            <person name="Chen G.Z."/>
            <person name="Liu X.D."/>
            <person name="Liao X.Y."/>
            <person name="Jiang Y.T."/>
            <person name="Yu X."/>
            <person name="Hao Y."/>
            <person name="Huang J."/>
            <person name="Zhao X.W."/>
            <person name="Ke S."/>
            <person name="Chen Y.Y."/>
            <person name="Wu W.L."/>
            <person name="Hsu J.L."/>
            <person name="Lin Y.F."/>
            <person name="Huang M.D."/>
            <person name="Li C.Y."/>
            <person name="Huang L."/>
            <person name="Wang Z.W."/>
            <person name="Zhao X."/>
            <person name="Zhong W.Y."/>
            <person name="Peng D.H."/>
            <person name="Ahmad S."/>
            <person name="Lan S."/>
            <person name="Zhang J.S."/>
            <person name="Tsai W.C."/>
            <person name="Van de Peer Y."/>
            <person name="Liu Z.J."/>
        </authorList>
    </citation>
    <scope>NUCLEOTIDE SEQUENCE</scope>
    <source>
        <strain evidence="1">CP</strain>
    </source>
</reference>
<accession>A0AAV9CU18</accession>
<sequence length="67" mass="7459">MERLLVLEATDQLDQLRNKRAQETIAMENVAALNMYGTENCSGTLLGQCLDPENRRWARPGASGNHS</sequence>
<protein>
    <submittedName>
        <fullName evidence="1">Uncharacterized protein</fullName>
    </submittedName>
</protein>
<organism evidence="1 2">
    <name type="scientific">Acorus calamus</name>
    <name type="common">Sweet flag</name>
    <dbReference type="NCBI Taxonomy" id="4465"/>
    <lineage>
        <taxon>Eukaryota</taxon>
        <taxon>Viridiplantae</taxon>
        <taxon>Streptophyta</taxon>
        <taxon>Embryophyta</taxon>
        <taxon>Tracheophyta</taxon>
        <taxon>Spermatophyta</taxon>
        <taxon>Magnoliopsida</taxon>
        <taxon>Liliopsida</taxon>
        <taxon>Acoraceae</taxon>
        <taxon>Acorus</taxon>
    </lineage>
</organism>
<reference evidence="1" key="2">
    <citation type="submission" date="2023-06" db="EMBL/GenBank/DDBJ databases">
        <authorList>
            <person name="Ma L."/>
            <person name="Liu K.-W."/>
            <person name="Li Z."/>
            <person name="Hsiao Y.-Y."/>
            <person name="Qi Y."/>
            <person name="Fu T."/>
            <person name="Tang G."/>
            <person name="Zhang D."/>
            <person name="Sun W.-H."/>
            <person name="Liu D.-K."/>
            <person name="Li Y."/>
            <person name="Chen G.-Z."/>
            <person name="Liu X.-D."/>
            <person name="Liao X.-Y."/>
            <person name="Jiang Y.-T."/>
            <person name="Yu X."/>
            <person name="Hao Y."/>
            <person name="Huang J."/>
            <person name="Zhao X.-W."/>
            <person name="Ke S."/>
            <person name="Chen Y.-Y."/>
            <person name="Wu W.-L."/>
            <person name="Hsu J.-L."/>
            <person name="Lin Y.-F."/>
            <person name="Huang M.-D."/>
            <person name="Li C.-Y."/>
            <person name="Huang L."/>
            <person name="Wang Z.-W."/>
            <person name="Zhao X."/>
            <person name="Zhong W.-Y."/>
            <person name="Peng D.-H."/>
            <person name="Ahmad S."/>
            <person name="Lan S."/>
            <person name="Zhang J.-S."/>
            <person name="Tsai W.-C."/>
            <person name="Van De Peer Y."/>
            <person name="Liu Z.-J."/>
        </authorList>
    </citation>
    <scope>NUCLEOTIDE SEQUENCE</scope>
    <source>
        <strain evidence="1">CP</strain>
        <tissue evidence="1">Leaves</tissue>
    </source>
</reference>